<sequence length="136" mass="15575">MQNIPTNNITYTEFFNQVRTSIADGTFAKLTLAKTVGKPELQNIYVKTIVEDNILKLSMTYKIYTTEKQELVKICKLDDLESELIPHINNPFLSALLFTTEADITMKLNKKRVASIIEQTPTFKNADTNLVEFLNR</sequence>
<accession>A0ABX0IBR5</accession>
<proteinExistence type="predicted"/>
<organism evidence="1 2">
    <name type="scientific">Flavobacterium celericrescens</name>
    <dbReference type="NCBI Taxonomy" id="2709780"/>
    <lineage>
        <taxon>Bacteria</taxon>
        <taxon>Pseudomonadati</taxon>
        <taxon>Bacteroidota</taxon>
        <taxon>Flavobacteriia</taxon>
        <taxon>Flavobacteriales</taxon>
        <taxon>Flavobacteriaceae</taxon>
        <taxon>Flavobacterium</taxon>
    </lineage>
</organism>
<dbReference type="RefSeq" id="WP_166236586.1">
    <property type="nucleotide sequence ID" value="NZ_JAAJBV010000004.1"/>
</dbReference>
<name>A0ABX0IBR5_9FLAO</name>
<comment type="caution">
    <text evidence="1">The sequence shown here is derived from an EMBL/GenBank/DDBJ whole genome shotgun (WGS) entry which is preliminary data.</text>
</comment>
<evidence type="ECO:0000313" key="1">
    <source>
        <dbReference type="EMBL" id="NHM04549.1"/>
    </source>
</evidence>
<evidence type="ECO:0000313" key="2">
    <source>
        <dbReference type="Proteomes" id="UP000761423"/>
    </source>
</evidence>
<reference evidence="1 2" key="1">
    <citation type="submission" date="2020-02" db="EMBL/GenBank/DDBJ databases">
        <authorList>
            <person name="Chen W.-M."/>
        </authorList>
    </citation>
    <scope>NUCLEOTIDE SEQUENCE [LARGE SCALE GENOMIC DNA]</scope>
    <source>
        <strain evidence="1 2">TWA-26</strain>
    </source>
</reference>
<protein>
    <submittedName>
        <fullName evidence="1">Uncharacterized protein</fullName>
    </submittedName>
</protein>
<dbReference type="Proteomes" id="UP000761423">
    <property type="component" value="Unassembled WGS sequence"/>
</dbReference>
<gene>
    <name evidence="1" type="ORF">G4L40_07500</name>
</gene>
<keyword evidence="2" id="KW-1185">Reference proteome</keyword>
<dbReference type="EMBL" id="JAAJBV010000004">
    <property type="protein sequence ID" value="NHM04549.1"/>
    <property type="molecule type" value="Genomic_DNA"/>
</dbReference>